<organism evidence="10 11">
    <name type="scientific">Trichoplax adhaerens</name>
    <name type="common">Trichoplax reptans</name>
    <dbReference type="NCBI Taxonomy" id="10228"/>
    <lineage>
        <taxon>Eukaryota</taxon>
        <taxon>Metazoa</taxon>
        <taxon>Placozoa</taxon>
        <taxon>Uniplacotomia</taxon>
        <taxon>Trichoplacea</taxon>
        <taxon>Trichoplacidae</taxon>
        <taxon>Trichoplax</taxon>
    </lineage>
</organism>
<dbReference type="PANTHER" id="PTHR12087:SF0">
    <property type="entry name" value="ORIGIN RECOGNITION COMPLEX SUBUNIT 4"/>
    <property type="match status" value="1"/>
</dbReference>
<evidence type="ECO:0000259" key="8">
    <source>
        <dbReference type="Pfam" id="PF00004"/>
    </source>
</evidence>
<dbReference type="GO" id="GO:0016887">
    <property type="term" value="F:ATP hydrolysis activity"/>
    <property type="evidence" value="ECO:0007669"/>
    <property type="project" value="InterPro"/>
</dbReference>
<gene>
    <name evidence="10" type="ORF">TRIADDRAFT_31116</name>
</gene>
<dbReference type="InParanoid" id="B3S8J2"/>
<evidence type="ECO:0000259" key="9">
    <source>
        <dbReference type="Pfam" id="PF14629"/>
    </source>
</evidence>
<dbReference type="PANTHER" id="PTHR12087">
    <property type="entry name" value="ORIGIN RECOGNITION COMPLEX SUBUNIT 4"/>
    <property type="match status" value="1"/>
</dbReference>
<proteinExistence type="inferred from homology"/>
<dbReference type="OMA" id="AFTFQRN"/>
<dbReference type="EMBL" id="DS985256">
    <property type="protein sequence ID" value="EDV20965.1"/>
    <property type="molecule type" value="Genomic_DNA"/>
</dbReference>
<dbReference type="RefSeq" id="XP_002116609.1">
    <property type="nucleotide sequence ID" value="XM_002116573.1"/>
</dbReference>
<keyword evidence="11" id="KW-1185">Reference proteome</keyword>
<dbReference type="Pfam" id="PF00004">
    <property type="entry name" value="AAA"/>
    <property type="match status" value="1"/>
</dbReference>
<dbReference type="OrthoDB" id="343623at2759"/>
<dbReference type="GO" id="GO:0005524">
    <property type="term" value="F:ATP binding"/>
    <property type="evidence" value="ECO:0007669"/>
    <property type="project" value="InterPro"/>
</dbReference>
<dbReference type="InterPro" id="IPR003959">
    <property type="entry name" value="ATPase_AAA_core"/>
</dbReference>
<dbReference type="GeneID" id="6757750"/>
<evidence type="ECO:0000256" key="2">
    <source>
        <dbReference type="ARBA" id="ARBA00005334"/>
    </source>
</evidence>
<dbReference type="GO" id="GO:0003688">
    <property type="term" value="F:DNA replication origin binding"/>
    <property type="evidence" value="ECO:0000318"/>
    <property type="project" value="GO_Central"/>
</dbReference>
<evidence type="ECO:0000256" key="1">
    <source>
        <dbReference type="ARBA" id="ARBA00004123"/>
    </source>
</evidence>
<dbReference type="KEGG" id="tad:TRIADDRAFT_31116"/>
<comment type="subcellular location">
    <subcellularLocation>
        <location evidence="1 7">Nucleus</location>
    </subcellularLocation>
</comment>
<dbReference type="PIRSF" id="PIRSF007858">
    <property type="entry name" value="ORC4"/>
    <property type="match status" value="1"/>
</dbReference>
<dbReference type="InterPro" id="IPR027417">
    <property type="entry name" value="P-loop_NTPase"/>
</dbReference>
<accession>B3S8J2</accession>
<dbReference type="SUPFAM" id="SSF52540">
    <property type="entry name" value="P-loop containing nucleoside triphosphate hydrolases"/>
    <property type="match status" value="1"/>
</dbReference>
<reference evidence="10 11" key="1">
    <citation type="journal article" date="2008" name="Nature">
        <title>The Trichoplax genome and the nature of placozoans.</title>
        <authorList>
            <person name="Srivastava M."/>
            <person name="Begovic E."/>
            <person name="Chapman J."/>
            <person name="Putnam N.H."/>
            <person name="Hellsten U."/>
            <person name="Kawashima T."/>
            <person name="Kuo A."/>
            <person name="Mitros T."/>
            <person name="Salamov A."/>
            <person name="Carpenter M.L."/>
            <person name="Signorovitch A.Y."/>
            <person name="Moreno M.A."/>
            <person name="Kamm K."/>
            <person name="Grimwood J."/>
            <person name="Schmutz J."/>
            <person name="Shapiro H."/>
            <person name="Grigoriev I.V."/>
            <person name="Buss L.W."/>
            <person name="Schierwater B."/>
            <person name="Dellaporta S.L."/>
            <person name="Rokhsar D.S."/>
        </authorList>
    </citation>
    <scope>NUCLEOTIDE SEQUENCE [LARGE SCALE GENOMIC DNA]</scope>
    <source>
        <strain evidence="10 11">Grell-BS-1999</strain>
    </source>
</reference>
<evidence type="ECO:0000313" key="11">
    <source>
        <dbReference type="Proteomes" id="UP000009022"/>
    </source>
</evidence>
<dbReference type="GO" id="GO:0005664">
    <property type="term" value="C:nuclear origin of replication recognition complex"/>
    <property type="evidence" value="ECO:0000318"/>
    <property type="project" value="GO_Central"/>
</dbReference>
<keyword evidence="4 7" id="KW-0235">DNA replication</keyword>
<dbReference type="CTD" id="6757750"/>
<dbReference type="PhylomeDB" id="B3S8J2"/>
<protein>
    <recommendedName>
        <fullName evidence="3 7">Origin recognition complex subunit 4</fullName>
    </recommendedName>
</protein>
<feature type="domain" description="ATPase AAA-type core" evidence="8">
    <location>
        <begin position="51"/>
        <end position="198"/>
    </location>
</feature>
<evidence type="ECO:0000256" key="6">
    <source>
        <dbReference type="ARBA" id="ARBA00023242"/>
    </source>
</evidence>
<dbReference type="eggNOG" id="KOG2228">
    <property type="taxonomic scope" value="Eukaryota"/>
</dbReference>
<dbReference type="FunCoup" id="B3S8J2">
    <property type="interactions" value="1847"/>
</dbReference>
<evidence type="ECO:0000256" key="5">
    <source>
        <dbReference type="ARBA" id="ARBA00023125"/>
    </source>
</evidence>
<evidence type="ECO:0000313" key="10">
    <source>
        <dbReference type="EMBL" id="EDV20965.1"/>
    </source>
</evidence>
<dbReference type="AlphaFoldDB" id="B3S8J2"/>
<keyword evidence="6 7" id="KW-0539">Nucleus</keyword>
<evidence type="ECO:0000256" key="3">
    <source>
        <dbReference type="ARBA" id="ARBA00019083"/>
    </source>
</evidence>
<dbReference type="Proteomes" id="UP000009022">
    <property type="component" value="Unassembled WGS sequence"/>
</dbReference>
<dbReference type="STRING" id="10228.B3S8J2"/>
<comment type="function">
    <text evidence="7">Component of the origin recognition complex (ORC) that binds origins of replication.</text>
</comment>
<dbReference type="HOGENOM" id="CLU_007115_0_1_1"/>
<feature type="domain" description="Origin recognition complex subunit 4 C-terminal" evidence="9">
    <location>
        <begin position="215"/>
        <end position="401"/>
    </location>
</feature>
<keyword evidence="5 7" id="KW-0238">DNA-binding</keyword>
<dbReference type="GO" id="GO:0006270">
    <property type="term" value="P:DNA replication initiation"/>
    <property type="evidence" value="ECO:0000318"/>
    <property type="project" value="GO_Central"/>
</dbReference>
<dbReference type="Pfam" id="PF14629">
    <property type="entry name" value="ORC4_C"/>
    <property type="match status" value="1"/>
</dbReference>
<sequence>MDYNYSLIQSELRNKICHDCLNQELIGLQDEQEKLLQLLRLCTLFGESNSILIIGPPASGKTMLIRSAINKLRDTEDVADKYSQVNLNGLIQVDDKLALISIGEQLGVEDVRDRSIKSFGETFAYILESYKNGNPKKGSIIFILDVFDLFTRHRNQALLYNLFEVCQSAKVSVLVIGVTCRLDVLELLEKRVKSRFSHRQIYLLYAPSFDQYVAVFKSLLKIEGKGHKPSQTKSWNNHIEKLANDGSVNDILRRLFDYSKDLRLLKNLLVTPVCLIHESHPNIVPDDIIKSCKHIVKDYTVLLLQGVSVLELSLIIAMKHLSDKRRTTTFTFEMVYQEYMQFILYKSQLVEKFPKPVIFKAYERLIDMALIKPTNHPHKRLQKEYWQMSLLVQPTQIAEALQKYPNCPTSVMQWALNPIHS</sequence>
<comment type="similarity">
    <text evidence="2 7">Belongs to the ORC4 family.</text>
</comment>
<evidence type="ECO:0000256" key="4">
    <source>
        <dbReference type="ARBA" id="ARBA00022705"/>
    </source>
</evidence>
<name>B3S8J2_TRIAD</name>
<dbReference type="Gene3D" id="3.40.50.300">
    <property type="entry name" value="P-loop containing nucleotide triphosphate hydrolases"/>
    <property type="match status" value="1"/>
</dbReference>
<evidence type="ECO:0000256" key="7">
    <source>
        <dbReference type="PIRNR" id="PIRNR007858"/>
    </source>
</evidence>
<dbReference type="InterPro" id="IPR016527">
    <property type="entry name" value="ORC4"/>
</dbReference>
<dbReference type="InterPro" id="IPR032705">
    <property type="entry name" value="ORC4_C"/>
</dbReference>